<dbReference type="Gene3D" id="3.40.50.10330">
    <property type="entry name" value="Probable inorganic polyphosphate/atp-NAD kinase, domain 1"/>
    <property type="match status" value="1"/>
</dbReference>
<keyword evidence="4" id="KW-0808">Transferase</keyword>
<reference evidence="14" key="1">
    <citation type="submission" date="2021-09" db="EMBL/GenBank/DDBJ databases">
        <title>Genome analysis of Fictibacillus sp. KIGAM418 isolated from marine sediment.</title>
        <authorList>
            <person name="Seo M.-J."/>
            <person name="Cho E.-S."/>
            <person name="Hwang C.Y."/>
        </authorList>
    </citation>
    <scope>NUCLEOTIDE SEQUENCE</scope>
    <source>
        <strain evidence="14">KIGAM418</strain>
    </source>
</reference>
<evidence type="ECO:0000256" key="11">
    <source>
        <dbReference type="ARBA" id="ARBA00023209"/>
    </source>
</evidence>
<keyword evidence="6" id="KW-0547">Nucleotide-binding</keyword>
<dbReference type="GO" id="GO:0005524">
    <property type="term" value="F:ATP binding"/>
    <property type="evidence" value="ECO:0007669"/>
    <property type="project" value="UniProtKB-KW"/>
</dbReference>
<evidence type="ECO:0000256" key="7">
    <source>
        <dbReference type="ARBA" id="ARBA00022777"/>
    </source>
</evidence>
<dbReference type="InterPro" id="IPR016064">
    <property type="entry name" value="NAD/diacylglycerol_kinase_sf"/>
</dbReference>
<dbReference type="Proteomes" id="UP001139011">
    <property type="component" value="Unassembled WGS sequence"/>
</dbReference>
<keyword evidence="15" id="KW-1185">Reference proteome</keyword>
<dbReference type="EMBL" id="JAIWJX010000002">
    <property type="protein sequence ID" value="MCK6256408.1"/>
    <property type="molecule type" value="Genomic_DNA"/>
</dbReference>
<sequence length="297" mass="32688">MKKAMIILNPSSGKEQAKDLLPEAERTLQKFHEEVTVCETRKEGDAEEFARKACELHYDTVVSMGGDGTVSEAVNGLAEQGHRPDFGIIPLGTVNDFSRALNIPLDPFEAIKILPYQHYKKADIGKINDRHFMNVLAVGAIAEASYNVSTEQKTLLGPFAYFVEGMKALINKTPFSLTLSHDQGQWEGKAYLLITALTNSVGGFEKLAPHAKVNDGIFHLYVVKNISFPGTLNIIPKLMKGELKEHDDVEYIKSASLKVSASEKLVVNIDGDEGEPLPFQANVLKQHLSLFVPPEGN</sequence>
<keyword evidence="11" id="KW-0594">Phospholipid biosynthesis</keyword>
<protein>
    <submittedName>
        <fullName evidence="14">Diacylglycerol kinase family lipid kinase</fullName>
    </submittedName>
</protein>
<dbReference type="NCBIfam" id="TIGR00147">
    <property type="entry name" value="YegS/Rv2252/BmrU family lipid kinase"/>
    <property type="match status" value="1"/>
</dbReference>
<keyword evidence="5" id="KW-0479">Metal-binding</keyword>
<dbReference type="Pfam" id="PF19279">
    <property type="entry name" value="YegS_C"/>
    <property type="match status" value="1"/>
</dbReference>
<evidence type="ECO:0000256" key="5">
    <source>
        <dbReference type="ARBA" id="ARBA00022723"/>
    </source>
</evidence>
<keyword evidence="3" id="KW-0444">Lipid biosynthesis</keyword>
<dbReference type="RefSeq" id="WP_248252088.1">
    <property type="nucleotide sequence ID" value="NZ_JAIWJX010000002.1"/>
</dbReference>
<keyword evidence="9" id="KW-0460">Magnesium</keyword>
<evidence type="ECO:0000259" key="13">
    <source>
        <dbReference type="PROSITE" id="PS50146"/>
    </source>
</evidence>
<evidence type="ECO:0000256" key="6">
    <source>
        <dbReference type="ARBA" id="ARBA00022741"/>
    </source>
</evidence>
<dbReference type="PANTHER" id="PTHR12358">
    <property type="entry name" value="SPHINGOSINE KINASE"/>
    <property type="match status" value="1"/>
</dbReference>
<dbReference type="GO" id="GO:0004143">
    <property type="term" value="F:ATP-dependent diacylglycerol kinase activity"/>
    <property type="evidence" value="ECO:0007669"/>
    <property type="project" value="TreeGrafter"/>
</dbReference>
<evidence type="ECO:0000256" key="2">
    <source>
        <dbReference type="ARBA" id="ARBA00005983"/>
    </source>
</evidence>
<dbReference type="InterPro" id="IPR005218">
    <property type="entry name" value="Diacylglycerol/lipid_kinase"/>
</dbReference>
<organism evidence="14 15">
    <name type="scientific">Fictibacillus marinisediminis</name>
    <dbReference type="NCBI Taxonomy" id="2878389"/>
    <lineage>
        <taxon>Bacteria</taxon>
        <taxon>Bacillati</taxon>
        <taxon>Bacillota</taxon>
        <taxon>Bacilli</taxon>
        <taxon>Bacillales</taxon>
        <taxon>Fictibacillaceae</taxon>
        <taxon>Fictibacillus</taxon>
    </lineage>
</organism>
<evidence type="ECO:0000313" key="14">
    <source>
        <dbReference type="EMBL" id="MCK6256408.1"/>
    </source>
</evidence>
<comment type="similarity">
    <text evidence="2">Belongs to the diacylglycerol/lipid kinase family.</text>
</comment>
<dbReference type="SMART" id="SM00046">
    <property type="entry name" value="DAGKc"/>
    <property type="match status" value="1"/>
</dbReference>
<dbReference type="InterPro" id="IPR017438">
    <property type="entry name" value="ATP-NAD_kinase_N"/>
</dbReference>
<keyword evidence="12" id="KW-1208">Phospholipid metabolism</keyword>
<keyword evidence="10" id="KW-0443">Lipid metabolism</keyword>
<dbReference type="PANTHER" id="PTHR12358:SF106">
    <property type="entry name" value="LIPID KINASE YEGS"/>
    <property type="match status" value="1"/>
</dbReference>
<dbReference type="GO" id="GO:0008654">
    <property type="term" value="P:phospholipid biosynthetic process"/>
    <property type="evidence" value="ECO:0007669"/>
    <property type="project" value="UniProtKB-KW"/>
</dbReference>
<dbReference type="GO" id="GO:0005886">
    <property type="term" value="C:plasma membrane"/>
    <property type="evidence" value="ECO:0007669"/>
    <property type="project" value="TreeGrafter"/>
</dbReference>
<dbReference type="SUPFAM" id="SSF111331">
    <property type="entry name" value="NAD kinase/diacylglycerol kinase-like"/>
    <property type="match status" value="1"/>
</dbReference>
<keyword evidence="8" id="KW-0067">ATP-binding</keyword>
<dbReference type="AlphaFoldDB" id="A0A9X2BGD6"/>
<evidence type="ECO:0000313" key="15">
    <source>
        <dbReference type="Proteomes" id="UP001139011"/>
    </source>
</evidence>
<evidence type="ECO:0000256" key="12">
    <source>
        <dbReference type="ARBA" id="ARBA00023264"/>
    </source>
</evidence>
<dbReference type="Pfam" id="PF00781">
    <property type="entry name" value="DAGK_cat"/>
    <property type="match status" value="1"/>
</dbReference>
<dbReference type="InterPro" id="IPR045540">
    <property type="entry name" value="YegS/DAGK_C"/>
</dbReference>
<dbReference type="InterPro" id="IPR001206">
    <property type="entry name" value="Diacylglycerol_kinase_cat_dom"/>
</dbReference>
<dbReference type="InterPro" id="IPR050187">
    <property type="entry name" value="Lipid_Phosphate_FormReg"/>
</dbReference>
<comment type="cofactor">
    <cofactor evidence="1">
        <name>Mg(2+)</name>
        <dbReference type="ChEBI" id="CHEBI:18420"/>
    </cofactor>
</comment>
<gene>
    <name evidence="14" type="ORF">LCY76_07345</name>
</gene>
<name>A0A9X2BGD6_9BACL</name>
<evidence type="ECO:0000256" key="1">
    <source>
        <dbReference type="ARBA" id="ARBA00001946"/>
    </source>
</evidence>
<dbReference type="GO" id="GO:0046872">
    <property type="term" value="F:metal ion binding"/>
    <property type="evidence" value="ECO:0007669"/>
    <property type="project" value="UniProtKB-KW"/>
</dbReference>
<accession>A0A9X2BGD6</accession>
<keyword evidence="7 14" id="KW-0418">Kinase</keyword>
<comment type="caution">
    <text evidence="14">The sequence shown here is derived from an EMBL/GenBank/DDBJ whole genome shotgun (WGS) entry which is preliminary data.</text>
</comment>
<dbReference type="PROSITE" id="PS50146">
    <property type="entry name" value="DAGK"/>
    <property type="match status" value="1"/>
</dbReference>
<proteinExistence type="inferred from homology"/>
<evidence type="ECO:0000256" key="3">
    <source>
        <dbReference type="ARBA" id="ARBA00022516"/>
    </source>
</evidence>
<evidence type="ECO:0000256" key="8">
    <source>
        <dbReference type="ARBA" id="ARBA00022840"/>
    </source>
</evidence>
<feature type="domain" description="DAGKc" evidence="13">
    <location>
        <begin position="1"/>
        <end position="131"/>
    </location>
</feature>
<dbReference type="Gene3D" id="2.60.200.40">
    <property type="match status" value="1"/>
</dbReference>
<evidence type="ECO:0000256" key="4">
    <source>
        <dbReference type="ARBA" id="ARBA00022679"/>
    </source>
</evidence>
<evidence type="ECO:0000256" key="10">
    <source>
        <dbReference type="ARBA" id="ARBA00023098"/>
    </source>
</evidence>
<evidence type="ECO:0000256" key="9">
    <source>
        <dbReference type="ARBA" id="ARBA00022842"/>
    </source>
</evidence>